<gene>
    <name evidence="3" type="ORF">BCR34DRAFT_614981</name>
</gene>
<protein>
    <submittedName>
        <fullName evidence="3">Sfi1 spindle body protein-domain-containing protein</fullName>
    </submittedName>
</protein>
<keyword evidence="4" id="KW-1185">Reference proteome</keyword>
<feature type="compositionally biased region" description="Pro residues" evidence="1">
    <location>
        <begin position="1036"/>
        <end position="1058"/>
    </location>
</feature>
<evidence type="ECO:0000313" key="3">
    <source>
        <dbReference type="EMBL" id="ORY10803.1"/>
    </source>
</evidence>
<feature type="compositionally biased region" description="Polar residues" evidence="1">
    <location>
        <begin position="1081"/>
        <end position="1090"/>
    </location>
</feature>
<reference evidence="3 4" key="1">
    <citation type="submission" date="2016-07" db="EMBL/GenBank/DDBJ databases">
        <title>Pervasive Adenine N6-methylation of Active Genes in Fungi.</title>
        <authorList>
            <consortium name="DOE Joint Genome Institute"/>
            <person name="Mondo S.J."/>
            <person name="Dannebaum R.O."/>
            <person name="Kuo R.C."/>
            <person name="Labutti K."/>
            <person name="Haridas S."/>
            <person name="Kuo A."/>
            <person name="Salamov A."/>
            <person name="Ahrendt S.R."/>
            <person name="Lipzen A."/>
            <person name="Sullivan W."/>
            <person name="Andreopoulos W.B."/>
            <person name="Clum A."/>
            <person name="Lindquist E."/>
            <person name="Daum C."/>
            <person name="Ramamoorthy G.K."/>
            <person name="Gryganskyi A."/>
            <person name="Culley D."/>
            <person name="Magnuson J.K."/>
            <person name="James T.Y."/>
            <person name="O'Malley M.A."/>
            <person name="Stajich J.E."/>
            <person name="Spatafora J.W."/>
            <person name="Visel A."/>
            <person name="Grigoriev I.V."/>
        </authorList>
    </citation>
    <scope>NUCLEOTIDE SEQUENCE [LARGE SCALE GENOMIC DNA]</scope>
    <source>
        <strain evidence="3 4">CBS 115471</strain>
    </source>
</reference>
<sequence length="1217" mass="138826">MPPSMNAVDHENETPALTNEDIEILYDIVRLAQSLPERTFRALFQAYDKVLSERKINPDNDTRYLRFLFRMQDPGEKEDEGLVERFQRLLGEMGIQVECDPEGDGIEEITRNVDNLVPNGQLPPTPNTLGPGGRSRRGSFESFFDATADKVRETDVAQDRPAISRRAYHGAASDTEDTRGQGRPRSGSDPRPLVLAQLPIRGRVNGGGSGRVMSDNITSRPRRTGSVSSRGSLHIYRDGHTGTRPVGGYDGDESEQTDSFERSHVQIPGVNAPIPGMGHQPPSQYAAPALPFRPSDTQMMDDADTFEYHRLLSVVRNCIRTWREKTRIMHEAPEQMNVIASAFDRRVLLRASLDSWRVALQNRRQALETERFFNRLETRAEKARNLFLLTKAFTHWAKSAEDEVLRTSVARRHILRTKYFNAWRDITAVNELKIQHHVLGKFLNIWRKRTAIVQEKEDAAIVLYEENIVRKNFWKWFFAFCNRAAPVWNRERLARNVLLKWVEIVRVLKERENWAADRRDRELLRRVMLGMRQKAMDVREMKSQAEEFRRTALLASGFRAVATQATLNPLFAQVAQRVDERILRSTLRAWQHNGLLARVARNVDRERILRNTFTAWNDRLRISEMARRIDVRVQVEALYKWVLASQGLLLYRRHDRTLKTSTFSTWVDKARDRRARLEDAEGRFAAFKRAQMLRTCLRKLEDKTVERKGQEYLALSAYQPRLKQRTFGILLQKHDHYQQLETWANDAQFYVLATNTLKRWTDATQHARRNRRRESYAHVRRIVKLNLVKRSFGIWKEKAGRFAVAERQAQELVENRVLRTSVGLLTNWHSKTATIVHLSAQASAKFNAKITGACLSNWIEKYRLQQTRETQAEAMRQENIDLAASGALKKLEWRLWNVKRRENDAVALRQRNFEKHVRAMLRFWAEQMSERRAWRERGESESPSPSRGPRGGGGGGGGGPHDDDDGQGGDDGYHGEFLEEQEVGDETQRVENWTAFDENALGLSTTNLDLSLSFSPKGRAARVRSQPQPQSQTRPRPQPQPQLQQRPPPSIRKPYTQPPPIEEVEQEEEDLEHDLSDFDEANSNFWTSTPMPHPILKPGYLKTPSKRSVARAKRPELPASPERRPVPLAAASAPVPGLVNRLAGGKDVVTSFEMRLREGGFGGGMGGDGVRGKRAGMDTGTRTGTGATVGVGRGGMRGLGGGARGRTVGFRGFGDEE</sequence>
<dbReference type="Pfam" id="PF08457">
    <property type="entry name" value="Sfi1"/>
    <property type="match status" value="1"/>
</dbReference>
<dbReference type="Proteomes" id="UP000193144">
    <property type="component" value="Unassembled WGS sequence"/>
</dbReference>
<feature type="region of interest" description="Disordered" evidence="1">
    <location>
        <begin position="115"/>
        <end position="139"/>
    </location>
</feature>
<organism evidence="3 4">
    <name type="scientific">Clohesyomyces aquaticus</name>
    <dbReference type="NCBI Taxonomy" id="1231657"/>
    <lineage>
        <taxon>Eukaryota</taxon>
        <taxon>Fungi</taxon>
        <taxon>Dikarya</taxon>
        <taxon>Ascomycota</taxon>
        <taxon>Pezizomycotina</taxon>
        <taxon>Dothideomycetes</taxon>
        <taxon>Pleosporomycetidae</taxon>
        <taxon>Pleosporales</taxon>
        <taxon>Lindgomycetaceae</taxon>
        <taxon>Clohesyomyces</taxon>
    </lineage>
</organism>
<dbReference type="AlphaFoldDB" id="A0A1Y1ZKM7"/>
<feature type="compositionally biased region" description="Basic and acidic residues" evidence="1">
    <location>
        <begin position="1113"/>
        <end position="1123"/>
    </location>
</feature>
<name>A0A1Y1ZKM7_9PLEO</name>
<feature type="region of interest" description="Disordered" evidence="1">
    <location>
        <begin position="1016"/>
        <end position="1058"/>
    </location>
</feature>
<dbReference type="OrthoDB" id="5215300at2759"/>
<accession>A0A1Y1ZKM7</accession>
<feature type="compositionally biased region" description="Gly residues" evidence="1">
    <location>
        <begin position="949"/>
        <end position="959"/>
    </location>
</feature>
<evidence type="ECO:0000259" key="2">
    <source>
        <dbReference type="Pfam" id="PF08457"/>
    </source>
</evidence>
<feature type="region of interest" description="Disordered" evidence="1">
    <location>
        <begin position="1080"/>
        <end position="1123"/>
    </location>
</feature>
<feature type="region of interest" description="Disordered" evidence="1">
    <location>
        <begin position="151"/>
        <end position="256"/>
    </location>
</feature>
<feature type="compositionally biased region" description="Gly residues" evidence="1">
    <location>
        <begin position="1187"/>
        <end position="1204"/>
    </location>
</feature>
<dbReference type="InterPro" id="IPR013665">
    <property type="entry name" value="Sfi1_dom"/>
</dbReference>
<feature type="compositionally biased region" description="Low complexity" evidence="1">
    <location>
        <begin position="1024"/>
        <end position="1035"/>
    </location>
</feature>
<feature type="compositionally biased region" description="Low complexity" evidence="1">
    <location>
        <begin position="1177"/>
        <end position="1186"/>
    </location>
</feature>
<evidence type="ECO:0000313" key="4">
    <source>
        <dbReference type="Proteomes" id="UP000193144"/>
    </source>
</evidence>
<dbReference type="STRING" id="1231657.A0A1Y1ZKM7"/>
<feature type="region of interest" description="Disordered" evidence="1">
    <location>
        <begin position="1163"/>
        <end position="1217"/>
    </location>
</feature>
<feature type="region of interest" description="Disordered" evidence="1">
    <location>
        <begin position="934"/>
        <end position="975"/>
    </location>
</feature>
<proteinExistence type="predicted"/>
<comment type="caution">
    <text evidence="3">The sequence shown here is derived from an EMBL/GenBank/DDBJ whole genome shotgun (WGS) entry which is preliminary data.</text>
</comment>
<feature type="domain" description="Sfi1 spindle body" evidence="2">
    <location>
        <begin position="360"/>
        <end position="928"/>
    </location>
</feature>
<evidence type="ECO:0000256" key="1">
    <source>
        <dbReference type="SAM" id="MobiDB-lite"/>
    </source>
</evidence>
<feature type="compositionally biased region" description="Polar residues" evidence="1">
    <location>
        <begin position="215"/>
        <end position="231"/>
    </location>
</feature>
<dbReference type="EMBL" id="MCFA01000068">
    <property type="protein sequence ID" value="ORY10803.1"/>
    <property type="molecule type" value="Genomic_DNA"/>
</dbReference>